<dbReference type="AlphaFoldDB" id="A0A401P0F1"/>
<dbReference type="SUPFAM" id="SSF81321">
    <property type="entry name" value="Family A G protein-coupled receptor-like"/>
    <property type="match status" value="1"/>
</dbReference>
<keyword evidence="3 9" id="KW-0812">Transmembrane</keyword>
<reference evidence="10 11" key="1">
    <citation type="journal article" date="2018" name="Nat. Ecol. Evol.">
        <title>Shark genomes provide insights into elasmobranch evolution and the origin of vertebrates.</title>
        <authorList>
            <person name="Hara Y"/>
            <person name="Yamaguchi K"/>
            <person name="Onimaru K"/>
            <person name="Kadota M"/>
            <person name="Koyanagi M"/>
            <person name="Keeley SD"/>
            <person name="Tatsumi K"/>
            <person name="Tanaka K"/>
            <person name="Motone F"/>
            <person name="Kageyama Y"/>
            <person name="Nozu R"/>
            <person name="Adachi N"/>
            <person name="Nishimura O"/>
            <person name="Nakagawa R"/>
            <person name="Tanegashima C"/>
            <person name="Kiyatake I"/>
            <person name="Matsumoto R"/>
            <person name="Murakumo K"/>
            <person name="Nishida K"/>
            <person name="Terakita A"/>
            <person name="Kuratani S"/>
            <person name="Sato K"/>
            <person name="Hyodo S Kuraku.S."/>
        </authorList>
    </citation>
    <scope>NUCLEOTIDE SEQUENCE [LARGE SCALE GENOMIC DNA]</scope>
</reference>
<dbReference type="GO" id="GO:0004930">
    <property type="term" value="F:G protein-coupled receptor activity"/>
    <property type="evidence" value="ECO:0007669"/>
    <property type="project" value="UniProtKB-KW"/>
</dbReference>
<dbReference type="InterPro" id="IPR052477">
    <property type="entry name" value="Orphan_GPCR1"/>
</dbReference>
<evidence type="ECO:0000256" key="8">
    <source>
        <dbReference type="ARBA" id="ARBA00023224"/>
    </source>
</evidence>
<evidence type="ECO:0000313" key="10">
    <source>
        <dbReference type="EMBL" id="GCB66591.1"/>
    </source>
</evidence>
<evidence type="ECO:0000256" key="7">
    <source>
        <dbReference type="ARBA" id="ARBA00023170"/>
    </source>
</evidence>
<keyword evidence="11" id="KW-1185">Reference proteome</keyword>
<dbReference type="EMBL" id="BFAA01004300">
    <property type="protein sequence ID" value="GCB66591.1"/>
    <property type="molecule type" value="Genomic_DNA"/>
</dbReference>
<dbReference type="OrthoDB" id="10599675at2759"/>
<evidence type="ECO:0000256" key="6">
    <source>
        <dbReference type="ARBA" id="ARBA00023136"/>
    </source>
</evidence>
<feature type="transmembrane region" description="Helical" evidence="9">
    <location>
        <begin position="45"/>
        <end position="64"/>
    </location>
</feature>
<dbReference type="Gene3D" id="1.20.1070.10">
    <property type="entry name" value="Rhodopsin 7-helix transmembrane proteins"/>
    <property type="match status" value="1"/>
</dbReference>
<evidence type="ECO:0000256" key="9">
    <source>
        <dbReference type="SAM" id="Phobius"/>
    </source>
</evidence>
<gene>
    <name evidence="10" type="ORF">scyTo_0010120</name>
</gene>
<evidence type="ECO:0000256" key="3">
    <source>
        <dbReference type="ARBA" id="ARBA00022692"/>
    </source>
</evidence>
<name>A0A401P0F1_SCYTO</name>
<dbReference type="InterPro" id="IPR000276">
    <property type="entry name" value="GPCR_Rhodpsn"/>
</dbReference>
<comment type="subcellular location">
    <subcellularLocation>
        <location evidence="1">Cell membrane</location>
        <topology evidence="1">Multi-pass membrane protein</topology>
    </subcellularLocation>
</comment>
<evidence type="ECO:0000256" key="5">
    <source>
        <dbReference type="ARBA" id="ARBA00023040"/>
    </source>
</evidence>
<keyword evidence="7" id="KW-0675">Receptor</keyword>
<dbReference type="GO" id="GO:0005886">
    <property type="term" value="C:plasma membrane"/>
    <property type="evidence" value="ECO:0007669"/>
    <property type="project" value="UniProtKB-SubCell"/>
</dbReference>
<sequence length="72" mass="8215">MLETFNSFKETYYLILSIIGSPVNLLAIVILIRGKCGLSSCTTRYLVAMATADLLVIITEVFLWREMRENVR</sequence>
<evidence type="ECO:0000256" key="4">
    <source>
        <dbReference type="ARBA" id="ARBA00022989"/>
    </source>
</evidence>
<dbReference type="Proteomes" id="UP000288216">
    <property type="component" value="Unassembled WGS sequence"/>
</dbReference>
<keyword evidence="4 9" id="KW-1133">Transmembrane helix</keyword>
<proteinExistence type="predicted"/>
<evidence type="ECO:0000313" key="11">
    <source>
        <dbReference type="Proteomes" id="UP000288216"/>
    </source>
</evidence>
<keyword evidence="2" id="KW-1003">Cell membrane</keyword>
<comment type="caution">
    <text evidence="10">The sequence shown here is derived from an EMBL/GenBank/DDBJ whole genome shotgun (WGS) entry which is preliminary data.</text>
</comment>
<feature type="transmembrane region" description="Helical" evidence="9">
    <location>
        <begin position="12"/>
        <end position="33"/>
    </location>
</feature>
<keyword evidence="5" id="KW-0297">G-protein coupled receptor</keyword>
<dbReference type="PRINTS" id="PR00237">
    <property type="entry name" value="GPCRRHODOPSN"/>
</dbReference>
<evidence type="ECO:0000256" key="1">
    <source>
        <dbReference type="ARBA" id="ARBA00004651"/>
    </source>
</evidence>
<protein>
    <recommendedName>
        <fullName evidence="12">G-protein coupled receptors family 1 profile domain-containing protein</fullName>
    </recommendedName>
</protein>
<dbReference type="PANTHER" id="PTHR46272:SF5">
    <property type="entry name" value="G-PROTEIN COUPLED RECEPTORS FAMILY 1 PROFILE DOMAIN-CONTAINING PROTEIN"/>
    <property type="match status" value="1"/>
</dbReference>
<organism evidence="10 11">
    <name type="scientific">Scyliorhinus torazame</name>
    <name type="common">Cloudy catshark</name>
    <name type="synonym">Catulus torazame</name>
    <dbReference type="NCBI Taxonomy" id="75743"/>
    <lineage>
        <taxon>Eukaryota</taxon>
        <taxon>Metazoa</taxon>
        <taxon>Chordata</taxon>
        <taxon>Craniata</taxon>
        <taxon>Vertebrata</taxon>
        <taxon>Chondrichthyes</taxon>
        <taxon>Elasmobranchii</taxon>
        <taxon>Galeomorphii</taxon>
        <taxon>Galeoidea</taxon>
        <taxon>Carcharhiniformes</taxon>
        <taxon>Scyliorhinidae</taxon>
        <taxon>Scyliorhinus</taxon>
    </lineage>
</organism>
<accession>A0A401P0F1</accession>
<dbReference type="PANTHER" id="PTHR46272">
    <property type="entry name" value="G_PROTEIN_RECEP_F1_2 DOMAIN-CONTAINING PROTEIN"/>
    <property type="match status" value="1"/>
</dbReference>
<evidence type="ECO:0008006" key="12">
    <source>
        <dbReference type="Google" id="ProtNLM"/>
    </source>
</evidence>
<evidence type="ECO:0000256" key="2">
    <source>
        <dbReference type="ARBA" id="ARBA00022475"/>
    </source>
</evidence>
<keyword evidence="6 9" id="KW-0472">Membrane</keyword>
<keyword evidence="8" id="KW-0807">Transducer</keyword>